<protein>
    <submittedName>
        <fullName evidence="2">Uncharacterized protein</fullName>
    </submittedName>
</protein>
<evidence type="ECO:0000313" key="3">
    <source>
        <dbReference type="Proteomes" id="UP000078492"/>
    </source>
</evidence>
<keyword evidence="1" id="KW-0472">Membrane</keyword>
<evidence type="ECO:0000313" key="2">
    <source>
        <dbReference type="EMBL" id="KYN12108.1"/>
    </source>
</evidence>
<feature type="transmembrane region" description="Helical" evidence="1">
    <location>
        <begin position="31"/>
        <end position="54"/>
    </location>
</feature>
<keyword evidence="1" id="KW-1133">Transmembrane helix</keyword>
<dbReference type="EMBL" id="KQ980865">
    <property type="protein sequence ID" value="KYN12108.1"/>
    <property type="molecule type" value="Genomic_DNA"/>
</dbReference>
<gene>
    <name evidence="2" type="ORF">ALC57_15722</name>
</gene>
<name>A0A151IWA7_9HYME</name>
<dbReference type="STRING" id="471704.A0A151IWA7"/>
<sequence length="216" mass="23880">LITGHINLSNNQILLFQSFPNLFPNSHTSPIIMAAFFALSLTCTSCPPFLCNLYPKYVNSFISSILFPFHHQSFLHVLSFPFLNLIVLVLSAFSSNRFLSRYSSILPIMLLIFSPSSESNTMSSAYVNVYTFLSPNLIPPHFILPISSSRSAIITLNSNGLNGHSCLNLLAIQKLSPVFPPALTLLFVSLNTSLTLSNNLSYASFPHCFTQNSPID</sequence>
<evidence type="ECO:0000256" key="1">
    <source>
        <dbReference type="SAM" id="Phobius"/>
    </source>
</evidence>
<keyword evidence="1" id="KW-0812">Transmembrane</keyword>
<feature type="non-terminal residue" evidence="2">
    <location>
        <position position="1"/>
    </location>
</feature>
<organism evidence="2 3">
    <name type="scientific">Trachymyrmex cornetzi</name>
    <dbReference type="NCBI Taxonomy" id="471704"/>
    <lineage>
        <taxon>Eukaryota</taxon>
        <taxon>Metazoa</taxon>
        <taxon>Ecdysozoa</taxon>
        <taxon>Arthropoda</taxon>
        <taxon>Hexapoda</taxon>
        <taxon>Insecta</taxon>
        <taxon>Pterygota</taxon>
        <taxon>Neoptera</taxon>
        <taxon>Endopterygota</taxon>
        <taxon>Hymenoptera</taxon>
        <taxon>Apocrita</taxon>
        <taxon>Aculeata</taxon>
        <taxon>Formicoidea</taxon>
        <taxon>Formicidae</taxon>
        <taxon>Myrmicinae</taxon>
        <taxon>Trachymyrmex</taxon>
    </lineage>
</organism>
<accession>A0A151IWA7</accession>
<reference evidence="2 3" key="1">
    <citation type="submission" date="2015-09" db="EMBL/GenBank/DDBJ databases">
        <title>Trachymyrmex cornetzi WGS genome.</title>
        <authorList>
            <person name="Nygaard S."/>
            <person name="Hu H."/>
            <person name="Boomsma J."/>
            <person name="Zhang G."/>
        </authorList>
    </citation>
    <scope>NUCLEOTIDE SEQUENCE [LARGE SCALE GENOMIC DNA]</scope>
    <source>
        <strain evidence="2">Tcor2-1</strain>
        <tissue evidence="2">Whole body</tissue>
    </source>
</reference>
<keyword evidence="3" id="KW-1185">Reference proteome</keyword>
<dbReference type="Proteomes" id="UP000078492">
    <property type="component" value="Unassembled WGS sequence"/>
</dbReference>
<feature type="transmembrane region" description="Helical" evidence="1">
    <location>
        <begin position="74"/>
        <end position="93"/>
    </location>
</feature>
<proteinExistence type="predicted"/>
<dbReference type="AlphaFoldDB" id="A0A151IWA7"/>